<sequence>MKQKLVIEAGNSGDMSVGIYPMNVKITIEANVDMEDVLLDAKYRDNLKLFHEDIKDLLLWLDDMECRIDSIKAE</sequence>
<proteinExistence type="predicted"/>
<organism evidence="1">
    <name type="scientific">viral metagenome</name>
    <dbReference type="NCBI Taxonomy" id="1070528"/>
    <lineage>
        <taxon>unclassified sequences</taxon>
        <taxon>metagenomes</taxon>
        <taxon>organismal metagenomes</taxon>
    </lineage>
</organism>
<accession>A0A6M3LR39</accession>
<reference evidence="1" key="1">
    <citation type="submission" date="2020-03" db="EMBL/GenBank/DDBJ databases">
        <title>The deep terrestrial virosphere.</title>
        <authorList>
            <person name="Holmfeldt K."/>
            <person name="Nilsson E."/>
            <person name="Simone D."/>
            <person name="Lopez-Fernandez M."/>
            <person name="Wu X."/>
            <person name="de Brujin I."/>
            <person name="Lundin D."/>
            <person name="Andersson A."/>
            <person name="Bertilsson S."/>
            <person name="Dopson M."/>
        </authorList>
    </citation>
    <scope>NUCLEOTIDE SEQUENCE</scope>
    <source>
        <strain evidence="1">MM415B05916</strain>
    </source>
</reference>
<protein>
    <submittedName>
        <fullName evidence="1">Uncharacterized protein</fullName>
    </submittedName>
</protein>
<name>A0A6M3LR39_9ZZZZ</name>
<evidence type="ECO:0000313" key="1">
    <source>
        <dbReference type="EMBL" id="QJA97837.1"/>
    </source>
</evidence>
<dbReference type="AlphaFoldDB" id="A0A6M3LR39"/>
<gene>
    <name evidence="1" type="ORF">MM415B05916_0007</name>
</gene>
<dbReference type="EMBL" id="MT143529">
    <property type="protein sequence ID" value="QJA97837.1"/>
    <property type="molecule type" value="Genomic_DNA"/>
</dbReference>